<dbReference type="PANTHER" id="PTHR43194:SF2">
    <property type="entry name" value="PEROXISOMAL MEMBRANE PROTEIN LPX1"/>
    <property type="match status" value="1"/>
</dbReference>
<dbReference type="AlphaFoldDB" id="A0A9X1M549"/>
<organism evidence="2 3">
    <name type="scientific">Arthrobacter gengyunqii</name>
    <dbReference type="NCBI Taxonomy" id="2886940"/>
    <lineage>
        <taxon>Bacteria</taxon>
        <taxon>Bacillati</taxon>
        <taxon>Actinomycetota</taxon>
        <taxon>Actinomycetes</taxon>
        <taxon>Micrococcales</taxon>
        <taxon>Micrococcaceae</taxon>
        <taxon>Arthrobacter</taxon>
    </lineage>
</organism>
<name>A0A9X1M549_9MICC</name>
<evidence type="ECO:0000313" key="2">
    <source>
        <dbReference type="EMBL" id="MCC3271112.1"/>
    </source>
</evidence>
<dbReference type="GO" id="GO:0016787">
    <property type="term" value="F:hydrolase activity"/>
    <property type="evidence" value="ECO:0007669"/>
    <property type="project" value="UniProtKB-KW"/>
</dbReference>
<evidence type="ECO:0000313" key="3">
    <source>
        <dbReference type="Proteomes" id="UP001139264"/>
    </source>
</evidence>
<accession>A0A9X1M549</accession>
<dbReference type="RefSeq" id="WP_227909321.1">
    <property type="nucleotide sequence ID" value="NZ_CP095461.1"/>
</dbReference>
<sequence length="291" mass="31443">MTPVGSLPRTLAALDRGGLQSEDRTPVVFIHGLWLHATSWDSWVELFEERGYAPWAPGWPGEPESLPAANAFPGPMAGTGVAEALSHYEELIGRLPRPPVLVGHAFGGLLAQQLLARGLAAGAVAVAPVQFRGVLRLPPVQMASLLPVLRNPLNVRKIVRQTPQHFRRDFANAVSERESNDMLATCVMPAPGRPLFQAALANVNPRTPVRVDTTVDRGPLLLVGAGRDRVVPASVVRAAARRYRRATSPTEYMEIEGSGHSLVIDHSWQILAETVLAFLDRHGLSPESADG</sequence>
<proteinExistence type="predicted"/>
<dbReference type="Pfam" id="PF12697">
    <property type="entry name" value="Abhydrolase_6"/>
    <property type="match status" value="1"/>
</dbReference>
<dbReference type="Gene3D" id="3.40.50.1820">
    <property type="entry name" value="alpha/beta hydrolase"/>
    <property type="match status" value="1"/>
</dbReference>
<dbReference type="EMBL" id="JAJFZP010000021">
    <property type="protein sequence ID" value="MCC3271112.1"/>
    <property type="molecule type" value="Genomic_DNA"/>
</dbReference>
<dbReference type="InterPro" id="IPR000073">
    <property type="entry name" value="AB_hydrolase_1"/>
</dbReference>
<reference evidence="2" key="1">
    <citation type="submission" date="2021-10" db="EMBL/GenBank/DDBJ databases">
        <title>Novel species in genus Arthrobacter.</title>
        <authorList>
            <person name="Liu Y."/>
        </authorList>
    </citation>
    <scope>NUCLEOTIDE SEQUENCE</scope>
    <source>
        <strain evidence="2">Zg-Y809</strain>
    </source>
</reference>
<dbReference type="PANTHER" id="PTHR43194">
    <property type="entry name" value="HYDROLASE ALPHA/BETA FOLD FAMILY"/>
    <property type="match status" value="1"/>
</dbReference>
<comment type="caution">
    <text evidence="2">The sequence shown here is derived from an EMBL/GenBank/DDBJ whole genome shotgun (WGS) entry which is preliminary data.</text>
</comment>
<feature type="domain" description="AB hydrolase-1" evidence="1">
    <location>
        <begin position="27"/>
        <end position="272"/>
    </location>
</feature>
<protein>
    <submittedName>
        <fullName evidence="2">Alpha/beta hydrolase</fullName>
    </submittedName>
</protein>
<gene>
    <name evidence="2" type="ORF">LJ751_17445</name>
</gene>
<dbReference type="InterPro" id="IPR050228">
    <property type="entry name" value="Carboxylesterase_BioH"/>
</dbReference>
<dbReference type="InterPro" id="IPR029058">
    <property type="entry name" value="AB_hydrolase_fold"/>
</dbReference>
<dbReference type="Proteomes" id="UP001139264">
    <property type="component" value="Unassembled WGS sequence"/>
</dbReference>
<evidence type="ECO:0000259" key="1">
    <source>
        <dbReference type="Pfam" id="PF12697"/>
    </source>
</evidence>
<keyword evidence="2" id="KW-0378">Hydrolase</keyword>
<dbReference type="SUPFAM" id="SSF53474">
    <property type="entry name" value="alpha/beta-Hydrolases"/>
    <property type="match status" value="1"/>
</dbReference>